<dbReference type="EMBL" id="SWKU01000003">
    <property type="protein sequence ID" value="KAF3008526.1"/>
    <property type="molecule type" value="Genomic_DNA"/>
</dbReference>
<dbReference type="Proteomes" id="UP000801428">
    <property type="component" value="Unassembled WGS sequence"/>
</dbReference>
<reference evidence="2" key="1">
    <citation type="submission" date="2019-04" db="EMBL/GenBank/DDBJ databases">
        <title>Sequencing of skin fungus with MAO and IRED activity.</title>
        <authorList>
            <person name="Marsaioli A.J."/>
            <person name="Bonatto J.M.C."/>
            <person name="Reis Junior O."/>
        </authorList>
    </citation>
    <scope>NUCLEOTIDE SEQUENCE</scope>
    <source>
        <strain evidence="2">30M1</strain>
    </source>
</reference>
<keyword evidence="3" id="KW-1185">Reference proteome</keyword>
<protein>
    <submittedName>
        <fullName evidence="2">Uncharacterized protein</fullName>
    </submittedName>
</protein>
<gene>
    <name evidence="2" type="ORF">E8E13_006150</name>
</gene>
<name>A0A9P4TMD8_CURKU</name>
<proteinExistence type="predicted"/>
<accession>A0A9P4TMD8</accession>
<feature type="compositionally biased region" description="Polar residues" evidence="1">
    <location>
        <begin position="214"/>
        <end position="223"/>
    </location>
</feature>
<evidence type="ECO:0000313" key="3">
    <source>
        <dbReference type="Proteomes" id="UP000801428"/>
    </source>
</evidence>
<dbReference type="AlphaFoldDB" id="A0A9P4TMD8"/>
<feature type="compositionally biased region" description="Low complexity" evidence="1">
    <location>
        <begin position="199"/>
        <end position="212"/>
    </location>
</feature>
<evidence type="ECO:0000256" key="1">
    <source>
        <dbReference type="SAM" id="MobiDB-lite"/>
    </source>
</evidence>
<organism evidence="2 3">
    <name type="scientific">Curvularia kusanoi</name>
    <name type="common">Cochliobolus kusanoi</name>
    <dbReference type="NCBI Taxonomy" id="90978"/>
    <lineage>
        <taxon>Eukaryota</taxon>
        <taxon>Fungi</taxon>
        <taxon>Dikarya</taxon>
        <taxon>Ascomycota</taxon>
        <taxon>Pezizomycotina</taxon>
        <taxon>Dothideomycetes</taxon>
        <taxon>Pleosporomycetidae</taxon>
        <taxon>Pleosporales</taxon>
        <taxon>Pleosporineae</taxon>
        <taxon>Pleosporaceae</taxon>
        <taxon>Curvularia</taxon>
    </lineage>
</organism>
<evidence type="ECO:0000313" key="2">
    <source>
        <dbReference type="EMBL" id="KAF3008526.1"/>
    </source>
</evidence>
<feature type="region of interest" description="Disordered" evidence="1">
    <location>
        <begin position="108"/>
        <end position="240"/>
    </location>
</feature>
<comment type="caution">
    <text evidence="2">The sequence shown here is derived from an EMBL/GenBank/DDBJ whole genome shotgun (WGS) entry which is preliminary data.</text>
</comment>
<sequence length="309" mass="34661">MRRQQRTCREIIATNDEWSVADCDRQVGMLMEGSMFPAFPANKRDPRFWGEQDPLEWVHSGGPYDEDDGDQSWRIYGSFMYTGDSAVESVKPNKVAEQRYTDFWRTRDAQQAGAHQAHNPPQDTADSDEAQFPDALPRPLIVGPAFLSPSPARHTQSPEPQPTNTQTTQPSSRASSSQSQGTKRKRSQGKQGVPGPVSQDTAGSAYAAQAQAPPRTTSSTKRNTAVPKTARAGPPPNAAQWNDENLFILWRHKVTLKKGYKTMLPDFPGHTIDSLTAVWRARRERCEELGFQWRVAGRPEGRVEEWLEE</sequence>
<feature type="compositionally biased region" description="Low complexity" evidence="1">
    <location>
        <begin position="155"/>
        <end position="181"/>
    </location>
</feature>
<dbReference type="OrthoDB" id="3796672at2759"/>